<reference evidence="8 9" key="1">
    <citation type="submission" date="2025-04" db="UniProtKB">
        <authorList>
            <consortium name="RefSeq"/>
        </authorList>
    </citation>
    <scope>IDENTIFICATION</scope>
    <source>
        <tissue evidence="8 9">Whole organism</tissue>
    </source>
</reference>
<evidence type="ECO:0000313" key="7">
    <source>
        <dbReference type="Proteomes" id="UP000504606"/>
    </source>
</evidence>
<dbReference type="PANTHER" id="PTHR46458">
    <property type="entry name" value="BLR2807 PROTEIN"/>
    <property type="match status" value="1"/>
</dbReference>
<dbReference type="GO" id="GO:0020037">
    <property type="term" value="F:heme binding"/>
    <property type="evidence" value="ECO:0007669"/>
    <property type="project" value="InterPro"/>
</dbReference>
<dbReference type="GO" id="GO:0046872">
    <property type="term" value="F:metal ion binding"/>
    <property type="evidence" value="ECO:0007669"/>
    <property type="project" value="UniProtKB-KW"/>
</dbReference>
<keyword evidence="4" id="KW-0561">Oxygen transport</keyword>
<keyword evidence="2" id="KW-0479">Metal-binding</keyword>
<evidence type="ECO:0000259" key="6">
    <source>
        <dbReference type="PROSITE" id="PS01033"/>
    </source>
</evidence>
<dbReference type="InterPro" id="IPR009050">
    <property type="entry name" value="Globin-like_sf"/>
</dbReference>
<evidence type="ECO:0000256" key="2">
    <source>
        <dbReference type="ARBA" id="ARBA00022723"/>
    </source>
</evidence>
<dbReference type="OrthoDB" id="6344802at2759"/>
<dbReference type="SUPFAM" id="SSF46458">
    <property type="entry name" value="Globin-like"/>
    <property type="match status" value="1"/>
</dbReference>
<proteinExistence type="inferred from homology"/>
<keyword evidence="1 4" id="KW-0349">Heme</keyword>
<keyword evidence="3" id="KW-0408">Iron</keyword>
<feature type="region of interest" description="Disordered" evidence="5">
    <location>
        <begin position="1"/>
        <end position="42"/>
    </location>
</feature>
<keyword evidence="7" id="KW-1185">Reference proteome</keyword>
<keyword evidence="4" id="KW-0813">Transport</keyword>
<dbReference type="Pfam" id="PF00042">
    <property type="entry name" value="Globin"/>
    <property type="match status" value="1"/>
</dbReference>
<evidence type="ECO:0000313" key="8">
    <source>
        <dbReference type="RefSeq" id="XP_052129212.1"/>
    </source>
</evidence>
<name>A0A9C6X4X7_FRAOC</name>
<dbReference type="InterPro" id="IPR000971">
    <property type="entry name" value="Globin"/>
</dbReference>
<dbReference type="RefSeq" id="XP_052129212.1">
    <property type="nucleotide sequence ID" value="XM_052273252.1"/>
</dbReference>
<dbReference type="RefSeq" id="XP_052129213.1">
    <property type="nucleotide sequence ID" value="XM_052273253.1"/>
</dbReference>
<evidence type="ECO:0000256" key="1">
    <source>
        <dbReference type="ARBA" id="ARBA00022617"/>
    </source>
</evidence>
<dbReference type="GeneID" id="113211947"/>
<organism evidence="7 8">
    <name type="scientific">Frankliniella occidentalis</name>
    <name type="common">Western flower thrips</name>
    <name type="synonym">Euthrips occidentalis</name>
    <dbReference type="NCBI Taxonomy" id="133901"/>
    <lineage>
        <taxon>Eukaryota</taxon>
        <taxon>Metazoa</taxon>
        <taxon>Ecdysozoa</taxon>
        <taxon>Arthropoda</taxon>
        <taxon>Hexapoda</taxon>
        <taxon>Insecta</taxon>
        <taxon>Pterygota</taxon>
        <taxon>Neoptera</taxon>
        <taxon>Paraneoptera</taxon>
        <taxon>Thysanoptera</taxon>
        <taxon>Terebrantia</taxon>
        <taxon>Thripoidea</taxon>
        <taxon>Thripidae</taxon>
        <taxon>Frankliniella</taxon>
    </lineage>
</organism>
<dbReference type="PANTHER" id="PTHR46458:SF5">
    <property type="entry name" value="GLOBIN FAMILY PROFILE DOMAIN-CONTAINING PROTEIN"/>
    <property type="match status" value="1"/>
</dbReference>
<dbReference type="GO" id="GO:0005344">
    <property type="term" value="F:oxygen carrier activity"/>
    <property type="evidence" value="ECO:0007669"/>
    <property type="project" value="UniProtKB-KW"/>
</dbReference>
<feature type="domain" description="Globin" evidence="6">
    <location>
        <begin position="42"/>
        <end position="191"/>
    </location>
</feature>
<evidence type="ECO:0000313" key="9">
    <source>
        <dbReference type="RefSeq" id="XP_052129213.1"/>
    </source>
</evidence>
<dbReference type="GO" id="GO:0019825">
    <property type="term" value="F:oxygen binding"/>
    <property type="evidence" value="ECO:0007669"/>
    <property type="project" value="InterPro"/>
</dbReference>
<comment type="similarity">
    <text evidence="4">Belongs to the globin family.</text>
</comment>
<protein>
    <submittedName>
        <fullName evidence="8 9">Neuroglobin</fullName>
    </submittedName>
</protein>
<dbReference type="InterPro" id="IPR050532">
    <property type="entry name" value="Globin-like_OT"/>
</dbReference>
<sequence length="202" mass="21937">MGCELGKLAASERGGGRGGGGGDGGGGKDDIPAPPATDPRLPLTAKQKYTMLASWKGINREMEATGVNMFIKLFEEHKELLNLFEKFIALQTREEQASSEELQEHATKVMNTLDEGIRGLDDMDAFFSYLGQVGASHRRINGFQSQYFWKIEGPFLKAVEQTLGDRYTANVENIYKVTIKLIIQTLVDGFEGTGPAAGSAGS</sequence>
<dbReference type="InterPro" id="IPR012292">
    <property type="entry name" value="Globin/Proto"/>
</dbReference>
<dbReference type="Proteomes" id="UP000504606">
    <property type="component" value="Unplaced"/>
</dbReference>
<dbReference type="PROSITE" id="PS01033">
    <property type="entry name" value="GLOBIN"/>
    <property type="match status" value="1"/>
</dbReference>
<evidence type="ECO:0000256" key="3">
    <source>
        <dbReference type="ARBA" id="ARBA00023004"/>
    </source>
</evidence>
<evidence type="ECO:0000256" key="4">
    <source>
        <dbReference type="RuleBase" id="RU000356"/>
    </source>
</evidence>
<dbReference type="KEGG" id="foc:113211947"/>
<feature type="compositionally biased region" description="Gly residues" evidence="5">
    <location>
        <begin position="16"/>
        <end position="25"/>
    </location>
</feature>
<evidence type="ECO:0000256" key="5">
    <source>
        <dbReference type="SAM" id="MobiDB-lite"/>
    </source>
</evidence>
<accession>A0A9C6X4X7</accession>
<dbReference type="Gene3D" id="1.10.490.10">
    <property type="entry name" value="Globins"/>
    <property type="match status" value="1"/>
</dbReference>
<dbReference type="AlphaFoldDB" id="A0A9C6X4X7"/>
<gene>
    <name evidence="8 9" type="primary">LOC113211947</name>
</gene>